<dbReference type="Proteomes" id="UP001610563">
    <property type="component" value="Unassembled WGS sequence"/>
</dbReference>
<evidence type="ECO:0000313" key="2">
    <source>
        <dbReference type="EMBL" id="KAL2787309.1"/>
    </source>
</evidence>
<evidence type="ECO:0000256" key="1">
    <source>
        <dbReference type="SAM" id="SignalP"/>
    </source>
</evidence>
<accession>A0ABR4FVP0</accession>
<feature type="chain" id="PRO_5046617818" description="Antigenic cell wall galactomanno protein" evidence="1">
    <location>
        <begin position="20"/>
        <end position="253"/>
    </location>
</feature>
<evidence type="ECO:0008006" key="4">
    <source>
        <dbReference type="Google" id="ProtNLM"/>
    </source>
</evidence>
<feature type="signal peptide" evidence="1">
    <location>
        <begin position="1"/>
        <end position="19"/>
    </location>
</feature>
<evidence type="ECO:0000313" key="3">
    <source>
        <dbReference type="Proteomes" id="UP001610563"/>
    </source>
</evidence>
<name>A0ABR4FVP0_9EURO</name>
<comment type="caution">
    <text evidence="2">The sequence shown here is derived from an EMBL/GenBank/DDBJ whole genome shotgun (WGS) entry which is preliminary data.</text>
</comment>
<dbReference type="EMBL" id="JBFTWV010000099">
    <property type="protein sequence ID" value="KAL2787309.1"/>
    <property type="molecule type" value="Genomic_DNA"/>
</dbReference>
<proteinExistence type="predicted"/>
<sequence>MLWHRLLTVILLLGPGVIAGSPGSSSPSALNPLQTLQSSGPLGKLSTTLQGLTAAFTPALLTDLTDVVHDAAYLLRAPTTNTTKTLLATASELLNLDTVPKILAAGTALGQIITLDVINHLAQLDVDTLLEDFGKMYTTVKNAINAYSPFITNMTSLLSGINIPHEMFESVLRNIQPYVTLAVSTLAQPESIETTFTKLTLLISAVNSAITPENLQQLGEVFNIVFGVLTPEFANEVRSAITHDIPGSRAPVS</sequence>
<protein>
    <recommendedName>
        <fullName evidence="4">Antigenic cell wall galactomanno protein</fullName>
    </recommendedName>
</protein>
<keyword evidence="3" id="KW-1185">Reference proteome</keyword>
<keyword evidence="1" id="KW-0732">Signal</keyword>
<organism evidence="2 3">
    <name type="scientific">Aspergillus keveii</name>
    <dbReference type="NCBI Taxonomy" id="714993"/>
    <lineage>
        <taxon>Eukaryota</taxon>
        <taxon>Fungi</taxon>
        <taxon>Dikarya</taxon>
        <taxon>Ascomycota</taxon>
        <taxon>Pezizomycotina</taxon>
        <taxon>Eurotiomycetes</taxon>
        <taxon>Eurotiomycetidae</taxon>
        <taxon>Eurotiales</taxon>
        <taxon>Aspergillaceae</taxon>
        <taxon>Aspergillus</taxon>
        <taxon>Aspergillus subgen. Nidulantes</taxon>
    </lineage>
</organism>
<gene>
    <name evidence="2" type="ORF">BJX66DRAFT_287418</name>
</gene>
<reference evidence="2 3" key="1">
    <citation type="submission" date="2024-07" db="EMBL/GenBank/DDBJ databases">
        <title>Section-level genome sequencing and comparative genomics of Aspergillus sections Usti and Cavernicolus.</title>
        <authorList>
            <consortium name="Lawrence Berkeley National Laboratory"/>
            <person name="Nybo J.L."/>
            <person name="Vesth T.C."/>
            <person name="Theobald S."/>
            <person name="Frisvad J.C."/>
            <person name="Larsen T.O."/>
            <person name="Kjaerboelling I."/>
            <person name="Rothschild-Mancinelli K."/>
            <person name="Lyhne E.K."/>
            <person name="Kogle M.E."/>
            <person name="Barry K."/>
            <person name="Clum A."/>
            <person name="Na H."/>
            <person name="Ledsgaard L."/>
            <person name="Lin J."/>
            <person name="Lipzen A."/>
            <person name="Kuo A."/>
            <person name="Riley R."/>
            <person name="Mondo S."/>
            <person name="Labutti K."/>
            <person name="Haridas S."/>
            <person name="Pangalinan J."/>
            <person name="Salamov A.A."/>
            <person name="Simmons B.A."/>
            <person name="Magnuson J.K."/>
            <person name="Chen J."/>
            <person name="Drula E."/>
            <person name="Henrissat B."/>
            <person name="Wiebenga A."/>
            <person name="Lubbers R.J."/>
            <person name="Gomes A.C."/>
            <person name="Makela M.R."/>
            <person name="Stajich J."/>
            <person name="Grigoriev I.V."/>
            <person name="Mortensen U.H."/>
            <person name="De Vries R.P."/>
            <person name="Baker S.E."/>
            <person name="Andersen M.R."/>
        </authorList>
    </citation>
    <scope>NUCLEOTIDE SEQUENCE [LARGE SCALE GENOMIC DNA]</scope>
    <source>
        <strain evidence="2 3">CBS 209.92</strain>
    </source>
</reference>